<evidence type="ECO:0000256" key="1">
    <source>
        <dbReference type="SAM" id="Phobius"/>
    </source>
</evidence>
<keyword evidence="5" id="KW-1185">Reference proteome</keyword>
<evidence type="ECO:0000313" key="4">
    <source>
        <dbReference type="EMBL" id="CAF1497607.1"/>
    </source>
</evidence>
<dbReference type="EMBL" id="CAJNOM010000553">
    <property type="protein sequence ID" value="CAF1497607.1"/>
    <property type="molecule type" value="Genomic_DNA"/>
</dbReference>
<organism evidence="4 5">
    <name type="scientific">Adineta steineri</name>
    <dbReference type="NCBI Taxonomy" id="433720"/>
    <lineage>
        <taxon>Eukaryota</taxon>
        <taxon>Metazoa</taxon>
        <taxon>Spiralia</taxon>
        <taxon>Gnathifera</taxon>
        <taxon>Rotifera</taxon>
        <taxon>Eurotatoria</taxon>
        <taxon>Bdelloidea</taxon>
        <taxon>Adinetida</taxon>
        <taxon>Adinetidae</taxon>
        <taxon>Adineta</taxon>
    </lineage>
</organism>
<dbReference type="Proteomes" id="UP000663877">
    <property type="component" value="Unassembled WGS sequence"/>
</dbReference>
<dbReference type="EMBL" id="CAJNOM010000393">
    <property type="protein sequence ID" value="CAF1412680.1"/>
    <property type="molecule type" value="Genomic_DNA"/>
</dbReference>
<accession>A0A815T2X7</accession>
<name>A0A815T2X7_9BILA</name>
<gene>
    <name evidence="2" type="ORF">BJG266_LOCUS26172</name>
    <name evidence="3" type="ORF">QVE165_LOCUS37624</name>
    <name evidence="4" type="ORF">QVE165_LOCUS43283</name>
</gene>
<keyword evidence="1" id="KW-0812">Transmembrane</keyword>
<comment type="caution">
    <text evidence="4">The sequence shown here is derived from an EMBL/GenBank/DDBJ whole genome shotgun (WGS) entry which is preliminary data.</text>
</comment>
<keyword evidence="1" id="KW-0472">Membrane</keyword>
<feature type="transmembrane region" description="Helical" evidence="1">
    <location>
        <begin position="6"/>
        <end position="30"/>
    </location>
</feature>
<dbReference type="AlphaFoldDB" id="A0A815T2X7"/>
<evidence type="ECO:0000313" key="2">
    <source>
        <dbReference type="EMBL" id="CAF1188163.1"/>
    </source>
</evidence>
<protein>
    <submittedName>
        <fullName evidence="4">Uncharacterized protein</fullName>
    </submittedName>
</protein>
<evidence type="ECO:0000313" key="5">
    <source>
        <dbReference type="Proteomes" id="UP000663832"/>
    </source>
</evidence>
<proteinExistence type="predicted"/>
<keyword evidence="1" id="KW-1133">Transmembrane helix</keyword>
<evidence type="ECO:0000313" key="3">
    <source>
        <dbReference type="EMBL" id="CAF1412680.1"/>
    </source>
</evidence>
<sequence length="79" mass="8580">MVVESIAIIAVIAGAIAVATSTLGALAIFASPSISSSRDKYIVNDTEYHDRLRANYDQVYTFNTPGAYRRSFSRSSVTM</sequence>
<reference evidence="4" key="1">
    <citation type="submission" date="2021-02" db="EMBL/GenBank/DDBJ databases">
        <authorList>
            <person name="Nowell W R."/>
        </authorList>
    </citation>
    <scope>NUCLEOTIDE SEQUENCE</scope>
</reference>
<dbReference type="OrthoDB" id="10037426at2759"/>
<dbReference type="Proteomes" id="UP000663832">
    <property type="component" value="Unassembled WGS sequence"/>
</dbReference>
<dbReference type="EMBL" id="CAJNOI010000214">
    <property type="protein sequence ID" value="CAF1188163.1"/>
    <property type="molecule type" value="Genomic_DNA"/>
</dbReference>